<sequence>MCSSSASSRRRENGGRLQRLLIDDIGKPDEQNNTISCSHRDTQGFSHITHIFLKSLSLPGMLPPEFADLTFLQTIDLTRNCFNGTLPKEWTSLQQLNTISLTANRLTGEIPREWGNFANLTYLYASVVDKRMLLVLSSNQFVGSLPSALAKMKVLKRFRVSDNSFNKTCCYPLLGNGRSRKE</sequence>
<gene>
    <name evidence="1" type="ORF">Patl1_10413</name>
</gene>
<keyword evidence="2" id="KW-1185">Reference proteome</keyword>
<evidence type="ECO:0000313" key="1">
    <source>
        <dbReference type="EMBL" id="KAJ0081070.1"/>
    </source>
</evidence>
<organism evidence="1 2">
    <name type="scientific">Pistacia atlantica</name>
    <dbReference type="NCBI Taxonomy" id="434234"/>
    <lineage>
        <taxon>Eukaryota</taxon>
        <taxon>Viridiplantae</taxon>
        <taxon>Streptophyta</taxon>
        <taxon>Embryophyta</taxon>
        <taxon>Tracheophyta</taxon>
        <taxon>Spermatophyta</taxon>
        <taxon>Magnoliopsida</taxon>
        <taxon>eudicotyledons</taxon>
        <taxon>Gunneridae</taxon>
        <taxon>Pentapetalae</taxon>
        <taxon>rosids</taxon>
        <taxon>malvids</taxon>
        <taxon>Sapindales</taxon>
        <taxon>Anacardiaceae</taxon>
        <taxon>Pistacia</taxon>
    </lineage>
</organism>
<evidence type="ECO:0000313" key="2">
    <source>
        <dbReference type="Proteomes" id="UP001164250"/>
    </source>
</evidence>
<proteinExistence type="predicted"/>
<reference evidence="2" key="1">
    <citation type="journal article" date="2023" name="G3 (Bethesda)">
        <title>Genome assembly and association tests identify interacting loci associated with vigor, precocity, and sex in interspecific pistachio rootstocks.</title>
        <authorList>
            <person name="Palmer W."/>
            <person name="Jacygrad E."/>
            <person name="Sagayaradj S."/>
            <person name="Cavanaugh K."/>
            <person name="Han R."/>
            <person name="Bertier L."/>
            <person name="Beede B."/>
            <person name="Kafkas S."/>
            <person name="Golino D."/>
            <person name="Preece J."/>
            <person name="Michelmore R."/>
        </authorList>
    </citation>
    <scope>NUCLEOTIDE SEQUENCE [LARGE SCALE GENOMIC DNA]</scope>
</reference>
<name>A0ACC1A2A0_9ROSI</name>
<protein>
    <submittedName>
        <fullName evidence="1">Uncharacterized protein</fullName>
    </submittedName>
</protein>
<dbReference type="Proteomes" id="UP001164250">
    <property type="component" value="Chromosome 12"/>
</dbReference>
<comment type="caution">
    <text evidence="1">The sequence shown here is derived from an EMBL/GenBank/DDBJ whole genome shotgun (WGS) entry which is preliminary data.</text>
</comment>
<accession>A0ACC1A2A0</accession>
<dbReference type="EMBL" id="CM047908">
    <property type="protein sequence ID" value="KAJ0081070.1"/>
    <property type="molecule type" value="Genomic_DNA"/>
</dbReference>